<dbReference type="EMBL" id="KZ155838">
    <property type="protein sequence ID" value="OUS42434.1"/>
    <property type="molecule type" value="Genomic_DNA"/>
</dbReference>
<organism evidence="2">
    <name type="scientific">Ostreococcus tauri</name>
    <name type="common">Marine green alga</name>
    <dbReference type="NCBI Taxonomy" id="70448"/>
    <lineage>
        <taxon>Eukaryota</taxon>
        <taxon>Viridiplantae</taxon>
        <taxon>Chlorophyta</taxon>
        <taxon>Mamiellophyceae</taxon>
        <taxon>Mamiellales</taxon>
        <taxon>Bathycoccaceae</taxon>
        <taxon>Ostreococcus</taxon>
    </lineage>
</organism>
<sequence>MATATTATTRAWTATRARGARRGDARGRAAARSTSTIPSDAPSDALEALRGVELRRASDGTAVTIPELVTGGGAKDTTVVTWLRSFG</sequence>
<feature type="compositionally biased region" description="Low complexity" evidence="1">
    <location>
        <begin position="1"/>
        <end position="17"/>
    </location>
</feature>
<feature type="region of interest" description="Disordered" evidence="1">
    <location>
        <begin position="1"/>
        <end position="44"/>
    </location>
</feature>
<name>A0A1Y5I2N7_OSTTA</name>
<accession>A0A1Y5I2N7</accession>
<protein>
    <submittedName>
        <fullName evidence="2">Uncharacterized protein</fullName>
    </submittedName>
</protein>
<gene>
    <name evidence="2" type="ORF">BE221DRAFT_187112</name>
</gene>
<proteinExistence type="predicted"/>
<reference evidence="2" key="1">
    <citation type="submission" date="2017-04" db="EMBL/GenBank/DDBJ databases">
        <title>Population genomics of picophytoplankton unveils novel chromosome hypervariability.</title>
        <authorList>
            <consortium name="DOE Joint Genome Institute"/>
            <person name="Blanc-Mathieu R."/>
            <person name="Krasovec M."/>
            <person name="Hebrard M."/>
            <person name="Yau S."/>
            <person name="Desgranges E."/>
            <person name="Martin J."/>
            <person name="Schackwitz W."/>
            <person name="Kuo A."/>
            <person name="Salin G."/>
            <person name="Donnadieu C."/>
            <person name="Desdevises Y."/>
            <person name="Sanchez-Ferandin S."/>
            <person name="Moreau H."/>
            <person name="Rivals E."/>
            <person name="Grigoriev I.V."/>
            <person name="Grimsley N."/>
            <person name="Eyre-Walker A."/>
            <person name="Piganeau G."/>
        </authorList>
    </citation>
    <scope>NUCLEOTIDE SEQUENCE [LARGE SCALE GENOMIC DNA]</scope>
    <source>
        <strain evidence="2">RCC 1115</strain>
    </source>
</reference>
<evidence type="ECO:0000256" key="1">
    <source>
        <dbReference type="SAM" id="MobiDB-lite"/>
    </source>
</evidence>
<evidence type="ECO:0000313" key="2">
    <source>
        <dbReference type="EMBL" id="OUS42434.1"/>
    </source>
</evidence>
<dbReference type="AlphaFoldDB" id="A0A1Y5I2N7"/>
<dbReference type="Proteomes" id="UP000195557">
    <property type="component" value="Unassembled WGS sequence"/>
</dbReference>